<dbReference type="Proteomes" id="UP000641137">
    <property type="component" value="Unassembled WGS sequence"/>
</dbReference>
<sequence>MTRVVSIYFPDLATDRIRRLDPSIGAEKPVVVLMKSGSKRFVSAADKAARRAGVRIGMQAAKVQAVFRDLLIFDEDNDADQKVLEQIALWALRQYSPLVAVDVPDGIVLDTEGADHLHGGEQAMLDAIFQCFQAKGLTARVAIADTWGAAHACARVIRRPTVIVPRGQNARAVENLPIAGLRLPEHVVRDFRTFGFRTIGEISRLPRGPLVLRFGVEVGRRLDQMFGQIAEPIIPIRATEQIEVTRLFAEPIGAAETIDKYVARLTVQLVEALQQKGLGVRKADLVVEQVDGTRKALRIGTAKPTRDIAWLTRLLRDRREKIDPGAGIERLSLVASVAESLLEEQKSSSLVADDDMDIVPLMDIYANRGQRVYRVLPYASDIPERSVRRVAFNETAPELSWTQLWPRPVRLLTRPEAVEVIALLPDHPPVSVTWRGKRRRIKRADGPERIFGEWWHRDAEYDLVRDYFVVEEDEGARFWIFRTGDGVDAQTGSQEWFLHGVFA</sequence>
<dbReference type="SUPFAM" id="SSF56672">
    <property type="entry name" value="DNA/RNA polymerases"/>
    <property type="match status" value="1"/>
</dbReference>
<evidence type="ECO:0000259" key="3">
    <source>
        <dbReference type="PROSITE" id="PS50173"/>
    </source>
</evidence>
<dbReference type="InterPro" id="IPR043502">
    <property type="entry name" value="DNA/RNA_pol_sf"/>
</dbReference>
<protein>
    <submittedName>
        <fullName evidence="4">Nucleotidyltransferase</fullName>
    </submittedName>
</protein>
<evidence type="ECO:0000313" key="5">
    <source>
        <dbReference type="Proteomes" id="UP000641137"/>
    </source>
</evidence>
<evidence type="ECO:0000256" key="1">
    <source>
        <dbReference type="ARBA" id="ARBA00010945"/>
    </source>
</evidence>
<evidence type="ECO:0000313" key="4">
    <source>
        <dbReference type="EMBL" id="GHC62511.1"/>
    </source>
</evidence>
<feature type="domain" description="UmuC" evidence="3">
    <location>
        <begin position="28"/>
        <end position="158"/>
    </location>
</feature>
<keyword evidence="2" id="KW-0227">DNA damage</keyword>
<gene>
    <name evidence="4" type="ORF">GCM10010136_03650</name>
</gene>
<dbReference type="InterPro" id="IPR050356">
    <property type="entry name" value="SulA_CellDiv_inhibitor"/>
</dbReference>
<comment type="caution">
    <text evidence="4">The sequence shown here is derived from an EMBL/GenBank/DDBJ whole genome shotgun (WGS) entry which is preliminary data.</text>
</comment>
<evidence type="ECO:0000256" key="2">
    <source>
        <dbReference type="ARBA" id="ARBA00022763"/>
    </source>
</evidence>
<dbReference type="RefSeq" id="WP_189487272.1">
    <property type="nucleotide sequence ID" value="NZ_BMZO01000001.1"/>
</dbReference>
<proteinExistence type="inferred from homology"/>
<dbReference type="InterPro" id="IPR043128">
    <property type="entry name" value="Rev_trsase/Diguanyl_cyclase"/>
</dbReference>
<dbReference type="Gene3D" id="3.40.1170.60">
    <property type="match status" value="1"/>
</dbReference>
<dbReference type="EMBL" id="BMZO01000001">
    <property type="protein sequence ID" value="GHC62511.1"/>
    <property type="molecule type" value="Genomic_DNA"/>
</dbReference>
<dbReference type="PROSITE" id="PS50173">
    <property type="entry name" value="UMUC"/>
    <property type="match status" value="1"/>
</dbReference>
<dbReference type="Gene3D" id="3.30.70.270">
    <property type="match status" value="1"/>
</dbReference>
<reference evidence="4" key="2">
    <citation type="submission" date="2020-09" db="EMBL/GenBank/DDBJ databases">
        <authorList>
            <person name="Sun Q."/>
            <person name="Kim S."/>
        </authorList>
    </citation>
    <scope>NUCLEOTIDE SEQUENCE</scope>
    <source>
        <strain evidence="4">KCTC 42097</strain>
    </source>
</reference>
<dbReference type="Pfam" id="PF00817">
    <property type="entry name" value="IMS"/>
    <property type="match status" value="1"/>
</dbReference>
<reference evidence="4" key="1">
    <citation type="journal article" date="2014" name="Int. J. Syst. Evol. Microbiol.">
        <title>Complete genome sequence of Corynebacterium casei LMG S-19264T (=DSM 44701T), isolated from a smear-ripened cheese.</title>
        <authorList>
            <consortium name="US DOE Joint Genome Institute (JGI-PGF)"/>
            <person name="Walter F."/>
            <person name="Albersmeier A."/>
            <person name="Kalinowski J."/>
            <person name="Ruckert C."/>
        </authorList>
    </citation>
    <scope>NUCLEOTIDE SEQUENCE</scope>
    <source>
        <strain evidence="4">KCTC 42097</strain>
    </source>
</reference>
<dbReference type="PANTHER" id="PTHR35369">
    <property type="entry name" value="BLR3025 PROTEIN-RELATED"/>
    <property type="match status" value="1"/>
</dbReference>
<dbReference type="GO" id="GO:0006281">
    <property type="term" value="P:DNA repair"/>
    <property type="evidence" value="ECO:0007669"/>
    <property type="project" value="InterPro"/>
</dbReference>
<accession>A0A8J3DFV9</accession>
<comment type="similarity">
    <text evidence="1">Belongs to the DNA polymerase type-Y family.</text>
</comment>
<keyword evidence="5" id="KW-1185">Reference proteome</keyword>
<organism evidence="4 5">
    <name type="scientific">Limoniibacter endophyticus</name>
    <dbReference type="NCBI Taxonomy" id="1565040"/>
    <lineage>
        <taxon>Bacteria</taxon>
        <taxon>Pseudomonadati</taxon>
        <taxon>Pseudomonadota</taxon>
        <taxon>Alphaproteobacteria</taxon>
        <taxon>Hyphomicrobiales</taxon>
        <taxon>Bartonellaceae</taxon>
        <taxon>Limoniibacter</taxon>
    </lineage>
</organism>
<dbReference type="PANTHER" id="PTHR35369:SF2">
    <property type="entry name" value="BLR3025 PROTEIN"/>
    <property type="match status" value="1"/>
</dbReference>
<name>A0A8J3DFV9_9HYPH</name>
<dbReference type="CDD" id="cd03468">
    <property type="entry name" value="PolY_like"/>
    <property type="match status" value="1"/>
</dbReference>
<dbReference type="AlphaFoldDB" id="A0A8J3DFV9"/>
<dbReference type="InterPro" id="IPR001126">
    <property type="entry name" value="UmuC"/>
</dbReference>